<dbReference type="HOGENOM" id="CLU_1923893_0_0_9"/>
<reference evidence="1 2" key="1">
    <citation type="submission" date="2013-02" db="EMBL/GenBank/DDBJ databases">
        <title>Genome sequence of Clostridium saccharoperbutylacetonicum N1-4(HMT).</title>
        <authorList>
            <person name="Poehlein A."/>
            <person name="Daniel R."/>
        </authorList>
    </citation>
    <scope>NUCLEOTIDE SEQUENCE [LARGE SCALE GENOMIC DNA]</scope>
    <source>
        <strain evidence="2">N1-4(HMT)</strain>
        <plasmid evidence="2">Plasmid Csp_135p</plasmid>
    </source>
</reference>
<keyword evidence="2" id="KW-1185">Reference proteome</keyword>
<sequence length="138" mass="15248">MIVRDFAISDNGELKFDISQKDAARAIEDGLIRQIALCRIKSVVNDWFNTNIGANLEEFIGEACNETTAKKIISAIENSVSYDGFLSKKEIYCISQLGKNSIGILVFINSQYGNSTSLINVRIDVVGGVKINYGTYKQ</sequence>
<dbReference type="Proteomes" id="UP000011728">
    <property type="component" value="Plasmid Csp_135p"/>
</dbReference>
<accession>M1M1U6</accession>
<dbReference type="RefSeq" id="WP_015395902.1">
    <property type="nucleotide sequence ID" value="NC_020292.1"/>
</dbReference>
<dbReference type="AlphaFoldDB" id="M1M1U6"/>
<proteinExistence type="predicted"/>
<dbReference type="PATRIC" id="fig|931276.5.peg.5920"/>
<name>M1M1U6_9CLOT</name>
<geneLocation type="plasmid" evidence="1 2">
    <name>Csp_135p</name>
</geneLocation>
<evidence type="ECO:0000313" key="2">
    <source>
        <dbReference type="Proteomes" id="UP000011728"/>
    </source>
</evidence>
<organism evidence="1 2">
    <name type="scientific">Clostridium saccharoperbutylacetonicum N1-4(HMT)</name>
    <dbReference type="NCBI Taxonomy" id="931276"/>
    <lineage>
        <taxon>Bacteria</taxon>
        <taxon>Bacillati</taxon>
        <taxon>Bacillota</taxon>
        <taxon>Clostridia</taxon>
        <taxon>Eubacteriales</taxon>
        <taxon>Clostridiaceae</taxon>
        <taxon>Clostridium</taxon>
    </lineage>
</organism>
<keyword evidence="1" id="KW-0614">Plasmid</keyword>
<dbReference type="EMBL" id="CP004122">
    <property type="protein sequence ID" value="AGF59595.1"/>
    <property type="molecule type" value="Genomic_DNA"/>
</dbReference>
<dbReference type="OrthoDB" id="2304187at2"/>
<gene>
    <name evidence="1" type="ORF">Cspa_135p00350</name>
</gene>
<protein>
    <submittedName>
        <fullName evidence="1">Uncharacterized protein</fullName>
    </submittedName>
</protein>
<evidence type="ECO:0000313" key="1">
    <source>
        <dbReference type="EMBL" id="AGF59595.1"/>
    </source>
</evidence>
<dbReference type="KEGG" id="csr:Cspa_135p00350"/>